<name>A0ABX1N6F1_9RHOO</name>
<dbReference type="SUPFAM" id="SSF54637">
    <property type="entry name" value="Thioesterase/thiol ester dehydrase-isomerase"/>
    <property type="match status" value="1"/>
</dbReference>
<evidence type="ECO:0000259" key="4">
    <source>
        <dbReference type="PROSITE" id="PS51770"/>
    </source>
</evidence>
<reference evidence="5" key="1">
    <citation type="submission" date="2019-12" db="EMBL/GenBank/DDBJ databases">
        <title>Comparative genomics gives insights into the taxonomy of the Azoarcus-Aromatoleum group and reveals separate origins of nif in the plant-associated Azoarcus and non-plant-associated Aromatoleum sub-groups.</title>
        <authorList>
            <person name="Lafos M."/>
            <person name="Maluk M."/>
            <person name="Batista M."/>
            <person name="Junghare M."/>
            <person name="Carmona M."/>
            <person name="Faoro H."/>
            <person name="Cruz L.M."/>
            <person name="Battistoni F."/>
            <person name="De Souza E."/>
            <person name="Pedrosa F."/>
            <person name="Chen W.-M."/>
            <person name="Poole P.S."/>
            <person name="Dixon R.A."/>
            <person name="James E.K."/>
        </authorList>
    </citation>
    <scope>NUCLEOTIDE SEQUENCE</scope>
    <source>
        <strain evidence="5">U120</strain>
    </source>
</reference>
<dbReference type="Proteomes" id="UP000601990">
    <property type="component" value="Unassembled WGS sequence"/>
</dbReference>
<evidence type="ECO:0000256" key="3">
    <source>
        <dbReference type="PROSITE-ProRule" id="PRU01106"/>
    </source>
</evidence>
<comment type="similarity">
    <text evidence="1">Belongs to the acyl coenzyme A hydrolase family.</text>
</comment>
<evidence type="ECO:0000313" key="6">
    <source>
        <dbReference type="Proteomes" id="UP000601990"/>
    </source>
</evidence>
<dbReference type="PROSITE" id="PS51770">
    <property type="entry name" value="HOTDOG_ACOT"/>
    <property type="match status" value="1"/>
</dbReference>
<dbReference type="InterPro" id="IPR006683">
    <property type="entry name" value="Thioestr_dom"/>
</dbReference>
<sequence>MSDVSTTPVKLPKNRQPALRVMPMPGDLNPAGDVFGGWIMSMVDIAGGIAAHYRARGRCATVAVNSFTFKQPVSVGDLVSFYADVVSVGRTSITVDVQVFAERNPESLFVVKVTEARLTYVALDDHGNKRPLPPAE</sequence>
<keyword evidence="6" id="KW-1185">Reference proteome</keyword>
<dbReference type="Gene3D" id="3.10.129.10">
    <property type="entry name" value="Hotdog Thioesterase"/>
    <property type="match status" value="1"/>
</dbReference>
<dbReference type="EMBL" id="WTVH01000038">
    <property type="protein sequence ID" value="NMF94846.1"/>
    <property type="molecule type" value="Genomic_DNA"/>
</dbReference>
<dbReference type="InterPro" id="IPR029069">
    <property type="entry name" value="HotDog_dom_sf"/>
</dbReference>
<dbReference type="InterPro" id="IPR040170">
    <property type="entry name" value="Cytosol_ACT"/>
</dbReference>
<dbReference type="InterPro" id="IPR033120">
    <property type="entry name" value="HOTDOG_ACOT"/>
</dbReference>
<evidence type="ECO:0000256" key="2">
    <source>
        <dbReference type="ARBA" id="ARBA00022801"/>
    </source>
</evidence>
<organism evidence="5 6">
    <name type="scientific">Aromatoleum buckelii</name>
    <dbReference type="NCBI Taxonomy" id="200254"/>
    <lineage>
        <taxon>Bacteria</taxon>
        <taxon>Pseudomonadati</taxon>
        <taxon>Pseudomonadota</taxon>
        <taxon>Betaproteobacteria</taxon>
        <taxon>Rhodocyclales</taxon>
        <taxon>Rhodocyclaceae</taxon>
        <taxon>Aromatoleum</taxon>
    </lineage>
</organism>
<feature type="domain" description="HotDog ACOT-type" evidence="4">
    <location>
        <begin position="13"/>
        <end position="126"/>
    </location>
</feature>
<dbReference type="PANTHER" id="PTHR11049">
    <property type="entry name" value="ACYL COENZYME A THIOESTER HYDROLASE"/>
    <property type="match status" value="1"/>
</dbReference>
<gene>
    <name evidence="5" type="ORF">GO608_16130</name>
</gene>
<dbReference type="PANTHER" id="PTHR11049:SF5">
    <property type="entry name" value="ACYL-COA THIOESTER HYDROLASE YCIA"/>
    <property type="match status" value="1"/>
</dbReference>
<keyword evidence="2 3" id="KW-0378">Hydrolase</keyword>
<protein>
    <submittedName>
        <fullName evidence="5">Acyl-CoA thioesterase</fullName>
    </submittedName>
</protein>
<accession>A0ABX1N6F1</accession>
<proteinExistence type="inferred from homology"/>
<evidence type="ECO:0000313" key="5">
    <source>
        <dbReference type="EMBL" id="NMF94846.1"/>
    </source>
</evidence>
<dbReference type="Pfam" id="PF03061">
    <property type="entry name" value="4HBT"/>
    <property type="match status" value="1"/>
</dbReference>
<dbReference type="CDD" id="cd03442">
    <property type="entry name" value="BFIT_BACH"/>
    <property type="match status" value="1"/>
</dbReference>
<evidence type="ECO:0000256" key="1">
    <source>
        <dbReference type="ARBA" id="ARBA00010458"/>
    </source>
</evidence>
<comment type="caution">
    <text evidence="5">The sequence shown here is derived from an EMBL/GenBank/DDBJ whole genome shotgun (WGS) entry which is preliminary data.</text>
</comment>